<reference evidence="7 8" key="1">
    <citation type="submission" date="2020-06" db="EMBL/GenBank/DDBJ databases">
        <authorList>
            <person name="Voronona O.L."/>
            <person name="Aksenova E.I."/>
            <person name="Kunda M.S."/>
            <person name="Semenov A.N."/>
            <person name="Ryzhova N."/>
        </authorList>
    </citation>
    <scope>NUCLEOTIDE SEQUENCE [LARGE SCALE GENOMIC DNA]</scope>
    <source>
        <strain evidence="7 8">MPKMM3633</strain>
    </source>
</reference>
<evidence type="ECO:0000259" key="5">
    <source>
        <dbReference type="Pfam" id="PF07992"/>
    </source>
</evidence>
<dbReference type="PANTHER" id="PTHR43429:SF3">
    <property type="entry name" value="NITRITE REDUCTASE [NAD(P)H]"/>
    <property type="match status" value="1"/>
</dbReference>
<keyword evidence="3" id="KW-0285">Flavoprotein</keyword>
<name>A0A859CUL0_9GAMM</name>
<dbReference type="AlphaFoldDB" id="A0A859CUL0"/>
<dbReference type="InterPro" id="IPR050260">
    <property type="entry name" value="FAD-bd_OxRdtase"/>
</dbReference>
<evidence type="ECO:0000313" key="8">
    <source>
        <dbReference type="Proteomes" id="UP000509371"/>
    </source>
</evidence>
<feature type="domain" description="FAD/NAD(P)-binding" evidence="5">
    <location>
        <begin position="15"/>
        <end position="294"/>
    </location>
</feature>
<dbReference type="PRINTS" id="PR00411">
    <property type="entry name" value="PNDRDTASEI"/>
</dbReference>
<dbReference type="SUPFAM" id="SSF51905">
    <property type="entry name" value="FAD/NAD(P)-binding domain"/>
    <property type="match status" value="1"/>
</dbReference>
<dbReference type="EMBL" id="CP054301">
    <property type="protein sequence ID" value="QKK80125.1"/>
    <property type="molecule type" value="Genomic_DNA"/>
</dbReference>
<evidence type="ECO:0000313" key="7">
    <source>
        <dbReference type="EMBL" id="QKK80125.1"/>
    </source>
</evidence>
<dbReference type="InterPro" id="IPR036188">
    <property type="entry name" value="FAD/NAD-bd_sf"/>
</dbReference>
<dbReference type="Gene3D" id="3.50.50.60">
    <property type="entry name" value="FAD/NAD(P)-binding domain"/>
    <property type="match status" value="2"/>
</dbReference>
<dbReference type="KEGG" id="mpri:MP3633_1391"/>
<dbReference type="Proteomes" id="UP000509371">
    <property type="component" value="Chromosome"/>
</dbReference>
<evidence type="ECO:0000259" key="6">
    <source>
        <dbReference type="Pfam" id="PF18267"/>
    </source>
</evidence>
<dbReference type="InterPro" id="IPR041575">
    <property type="entry name" value="Rubredoxin_C"/>
</dbReference>
<evidence type="ECO:0000256" key="4">
    <source>
        <dbReference type="ARBA" id="ARBA00022827"/>
    </source>
</evidence>
<keyword evidence="4" id="KW-0274">FAD</keyword>
<comment type="cofactor">
    <cofactor evidence="1">
        <name>FAD</name>
        <dbReference type="ChEBI" id="CHEBI:57692"/>
    </cofactor>
</comment>
<dbReference type="Pfam" id="PF07992">
    <property type="entry name" value="Pyr_redox_2"/>
    <property type="match status" value="1"/>
</dbReference>
<dbReference type="Gene3D" id="3.30.390.30">
    <property type="match status" value="1"/>
</dbReference>
<evidence type="ECO:0000256" key="2">
    <source>
        <dbReference type="ARBA" id="ARBA00006442"/>
    </source>
</evidence>
<sequence>MSRMLKQMKPSSRVRIVIVGAGMAGSKLANDLLQTPNTHHSITLIGEESQVGYNRIMLSSLLANDISDAEMPLVSTDKMRVGGVHIISGDPVIGMDLETKELRLASGQSVTYDQLIFATGSRAKMLPIEGASAPNVMGFRTWQDVDVMTALKGCQSVCVIGGGLLGLEAAVGLVKRGHKVTVFHRSNWLLNRQLDAESAQLLQNRLEEMGVQFQLGESPSAFLQSKTGLVTHVVCQSGEHMPVDLVVMAAGISPEVRLAKEAGIDVNQAIVVDEKMKTSHPDIFALGECCEFEQQTFGLVAPIWTQIKVLITVLSGEDCCFVIEPTPTKLKVSGVNLFSVGKIQPSQDDDCIFFKDVAANHYRKLVVNDGLLVGVILYGNVADGSWYFQLIQNKTNVSDMLELLVFGEAYCRPKVA</sequence>
<dbReference type="PANTHER" id="PTHR43429">
    <property type="entry name" value="PYRIDINE NUCLEOTIDE-DISULFIDE OXIDOREDUCTASE DOMAIN-CONTAINING"/>
    <property type="match status" value="1"/>
</dbReference>
<evidence type="ECO:0000256" key="3">
    <source>
        <dbReference type="ARBA" id="ARBA00022630"/>
    </source>
</evidence>
<dbReference type="PRINTS" id="PR00368">
    <property type="entry name" value="FADPNR"/>
</dbReference>
<accession>A0A859CUL0</accession>
<protein>
    <submittedName>
        <fullName evidence="7">Nitrite reductase [NAD(P)H] large subunit</fullName>
    </submittedName>
</protein>
<dbReference type="GO" id="GO:0016491">
    <property type="term" value="F:oxidoreductase activity"/>
    <property type="evidence" value="ECO:0007669"/>
    <property type="project" value="InterPro"/>
</dbReference>
<proteinExistence type="inferred from homology"/>
<feature type="domain" description="NADH-rubredoxin oxidoreductase C-terminal" evidence="6">
    <location>
        <begin position="328"/>
        <end position="395"/>
    </location>
</feature>
<evidence type="ECO:0000256" key="1">
    <source>
        <dbReference type="ARBA" id="ARBA00001974"/>
    </source>
</evidence>
<dbReference type="Pfam" id="PF18267">
    <property type="entry name" value="Rubredoxin_C"/>
    <property type="match status" value="1"/>
</dbReference>
<organism evidence="7 8">
    <name type="scientific">Marinomonas primoryensis</name>
    <dbReference type="NCBI Taxonomy" id="178399"/>
    <lineage>
        <taxon>Bacteria</taxon>
        <taxon>Pseudomonadati</taxon>
        <taxon>Pseudomonadota</taxon>
        <taxon>Gammaproteobacteria</taxon>
        <taxon>Oceanospirillales</taxon>
        <taxon>Oceanospirillaceae</taxon>
        <taxon>Marinomonas</taxon>
    </lineage>
</organism>
<dbReference type="InterPro" id="IPR016156">
    <property type="entry name" value="FAD/NAD-linked_Rdtase_dimer_sf"/>
</dbReference>
<gene>
    <name evidence="7" type="ORF">MP3633_1391</name>
</gene>
<dbReference type="InterPro" id="IPR023753">
    <property type="entry name" value="FAD/NAD-binding_dom"/>
</dbReference>
<comment type="similarity">
    <text evidence="2">Belongs to the FAD-dependent oxidoreductase family.</text>
</comment>